<dbReference type="AlphaFoldDB" id="E6PWQ3"/>
<feature type="domain" description="FAD-binding" evidence="1">
    <location>
        <begin position="4"/>
        <end position="319"/>
    </location>
</feature>
<name>E6PWQ3_9ZZZZ</name>
<accession>E6PWQ3</accession>
<dbReference type="SUPFAM" id="SSF51905">
    <property type="entry name" value="FAD/NAD(P)-binding domain"/>
    <property type="match status" value="1"/>
</dbReference>
<evidence type="ECO:0000313" key="2">
    <source>
        <dbReference type="EMBL" id="CBH99361.1"/>
    </source>
</evidence>
<dbReference type="GO" id="GO:0071949">
    <property type="term" value="F:FAD binding"/>
    <property type="evidence" value="ECO:0007669"/>
    <property type="project" value="InterPro"/>
</dbReference>
<dbReference type="PRINTS" id="PR00420">
    <property type="entry name" value="RNGMNOXGNASE"/>
</dbReference>
<keyword evidence="2" id="KW-0503">Monooxygenase</keyword>
<organism evidence="2">
    <name type="scientific">mine drainage metagenome</name>
    <dbReference type="NCBI Taxonomy" id="410659"/>
    <lineage>
        <taxon>unclassified sequences</taxon>
        <taxon>metagenomes</taxon>
        <taxon>ecological metagenomes</taxon>
    </lineage>
</organism>
<sequence>MRGVDVLIVGGGPAGLAAALALRQRGARVTVADALKPPIDKACGEGLMPDSLAELARLGVTLTAEDGGVFRGIRFCSHSLPGRGKPSAGLPTLESVATARFPTAFDGATGQALGLKRTVLHNRLTEAAEEAGVDLRWNAPVQLRGNGCVLVAGEPLRYGCLVGADGQGSRVRRWAELETGRVLSRRFGFRQHYRVRPWSEYVEVHWGRSGQAYVTPVSEDEVGVATITRDPRCRGETLLDELPWLRERLAAGAPIVEKTDRERGALTTTRRLRRVALSRGSCGPVALLGDASGSADAVTGEGMAMAFRQALLLADCLADSPVPAALERYNREHPAILKLPQTMAQVMLGMDRWPAFRRRAIGVLASEPKLFARMLGVHVGAESPAHFVATSGLDLAWRLAAAPAKISSAPI</sequence>
<comment type="caution">
    <text evidence="2">The sequence shown here is derived from an EMBL/GenBank/DDBJ whole genome shotgun (WGS) entry which is preliminary data.</text>
</comment>
<dbReference type="Pfam" id="PF01494">
    <property type="entry name" value="FAD_binding_3"/>
    <property type="match status" value="1"/>
</dbReference>
<dbReference type="Gene3D" id="3.50.50.60">
    <property type="entry name" value="FAD/NAD(P)-binding domain"/>
    <property type="match status" value="1"/>
</dbReference>
<dbReference type="InterPro" id="IPR036188">
    <property type="entry name" value="FAD/NAD-bd_sf"/>
</dbReference>
<dbReference type="EMBL" id="CABN01000006">
    <property type="protein sequence ID" value="CBH99361.1"/>
    <property type="molecule type" value="Genomic_DNA"/>
</dbReference>
<gene>
    <name evidence="2" type="ORF">CARN3_0272</name>
</gene>
<evidence type="ECO:0000259" key="1">
    <source>
        <dbReference type="Pfam" id="PF01494"/>
    </source>
</evidence>
<dbReference type="InterPro" id="IPR050407">
    <property type="entry name" value="Geranylgeranyl_reductase"/>
</dbReference>
<dbReference type="PANTHER" id="PTHR42685">
    <property type="entry name" value="GERANYLGERANYL DIPHOSPHATE REDUCTASE"/>
    <property type="match status" value="1"/>
</dbReference>
<dbReference type="PANTHER" id="PTHR42685:SF19">
    <property type="entry name" value="POSSIBLE OXIDOREDUCTASE"/>
    <property type="match status" value="1"/>
</dbReference>
<proteinExistence type="predicted"/>
<keyword evidence="2" id="KW-0560">Oxidoreductase</keyword>
<dbReference type="InterPro" id="IPR002938">
    <property type="entry name" value="FAD-bd"/>
</dbReference>
<dbReference type="GO" id="GO:0004497">
    <property type="term" value="F:monooxygenase activity"/>
    <property type="evidence" value="ECO:0007669"/>
    <property type="project" value="UniProtKB-KW"/>
</dbReference>
<protein>
    <submittedName>
        <fullName evidence="2">Monooxygenase, FAD-binding</fullName>
    </submittedName>
</protein>
<reference evidence="2" key="1">
    <citation type="submission" date="2009-10" db="EMBL/GenBank/DDBJ databases">
        <title>Diversity of trophic interactions inside an arsenic-rich microbial ecosystem.</title>
        <authorList>
            <person name="Bertin P.N."/>
            <person name="Heinrich-Salmeron A."/>
            <person name="Pelletier E."/>
            <person name="Goulhen-Chollet F."/>
            <person name="Arsene-Ploetze F."/>
            <person name="Gallien S."/>
            <person name="Calteau A."/>
            <person name="Vallenet D."/>
            <person name="Casiot C."/>
            <person name="Chane-Woon-Ming B."/>
            <person name="Giloteaux L."/>
            <person name="Barakat M."/>
            <person name="Bonnefoy V."/>
            <person name="Bruneel O."/>
            <person name="Chandler M."/>
            <person name="Cleiss J."/>
            <person name="Duran R."/>
            <person name="Elbaz-Poulichet F."/>
            <person name="Fonknechten N."/>
            <person name="Lauga B."/>
            <person name="Mornico D."/>
            <person name="Ortet P."/>
            <person name="Schaeffer C."/>
            <person name="Siguier P."/>
            <person name="Alexander Thil Smith A."/>
            <person name="Van Dorsselaer A."/>
            <person name="Weissenbach J."/>
            <person name="Medigue C."/>
            <person name="Le Paslier D."/>
        </authorList>
    </citation>
    <scope>NUCLEOTIDE SEQUENCE</scope>
</reference>